<dbReference type="InterPro" id="IPR012654">
    <property type="entry name" value="CHP02391"/>
</dbReference>
<protein>
    <submittedName>
        <fullName evidence="2">TIGR02391 family protein</fullName>
    </submittedName>
</protein>
<proteinExistence type="predicted"/>
<feature type="domain" description="Conserved hypothetical protein CHP02391" evidence="1">
    <location>
        <begin position="141"/>
        <end position="257"/>
    </location>
</feature>
<evidence type="ECO:0000313" key="2">
    <source>
        <dbReference type="EMBL" id="MSD26139.1"/>
    </source>
</evidence>
<evidence type="ECO:0000313" key="3">
    <source>
        <dbReference type="Proteomes" id="UP000465607"/>
    </source>
</evidence>
<comment type="caution">
    <text evidence="2">The sequence shown here is derived from an EMBL/GenBank/DDBJ whole genome shotgun (WGS) entry which is preliminary data.</text>
</comment>
<dbReference type="Proteomes" id="UP000465607">
    <property type="component" value="Unassembled WGS sequence"/>
</dbReference>
<reference evidence="2 3" key="1">
    <citation type="journal article" date="2019" name="Nat. Med.">
        <title>A library of human gut bacterial isolates paired with longitudinal multiomics data enables mechanistic microbiome research.</title>
        <authorList>
            <person name="Poyet M."/>
            <person name="Groussin M."/>
            <person name="Gibbons S.M."/>
            <person name="Avila-Pacheco J."/>
            <person name="Jiang X."/>
            <person name="Kearney S.M."/>
            <person name="Perrotta A.R."/>
            <person name="Berdy B."/>
            <person name="Zhao S."/>
            <person name="Lieberman T.D."/>
            <person name="Swanson P.K."/>
            <person name="Smith M."/>
            <person name="Roesemann S."/>
            <person name="Alexander J.E."/>
            <person name="Rich S.A."/>
            <person name="Livny J."/>
            <person name="Vlamakis H."/>
            <person name="Clish C."/>
            <person name="Bullock K."/>
            <person name="Deik A."/>
            <person name="Scott J."/>
            <person name="Pierce K.A."/>
            <person name="Xavier R.J."/>
            <person name="Alm E.J."/>
        </authorList>
    </citation>
    <scope>NUCLEOTIDE SEQUENCE [LARGE SCALE GENOMIC DNA]</scope>
    <source>
        <strain evidence="2 3">BIOML-A5</strain>
    </source>
</reference>
<gene>
    <name evidence="2" type="ORF">GKE44_02900</name>
</gene>
<dbReference type="NCBIfam" id="TIGR02391">
    <property type="entry name" value="hypoth_ymh"/>
    <property type="match status" value="1"/>
</dbReference>
<dbReference type="Pfam" id="PF09509">
    <property type="entry name" value="Hypoth_Ymh"/>
    <property type="match status" value="1"/>
</dbReference>
<dbReference type="RefSeq" id="WP_154268203.1">
    <property type="nucleotide sequence ID" value="NZ_WKQO01000002.1"/>
</dbReference>
<sequence>MGFPTLLESELLAVSKALGDTEFGFTGTEIGLLLSECGLKDIDSKNTKYKRLFNAFCEQSRKDNSTNCVYKFIQVCMEPARGLNTQSAYEKRRFEINRVLMLKGIEIRDDGNFYKITKAESLSEVERRTRELKNKLSCYGAHQRVLICCREELLVDDYFHAVQEAVKGICDRVREMSGLLTDGNELIQTAFSVKNPYIVLNSLRTTSEQNQQNGLKEIILGLIHMVRNVTAHELRIRWDINENDAIDILQQVSFVHKYMDQCIPVRHLT</sequence>
<accession>A0A7X2SNT9</accession>
<dbReference type="EMBL" id="WKQV01000002">
    <property type="protein sequence ID" value="MSD26139.1"/>
    <property type="molecule type" value="Genomic_DNA"/>
</dbReference>
<organism evidence="2 3">
    <name type="scientific">Agathobacter rectalis</name>
    <dbReference type="NCBI Taxonomy" id="39491"/>
    <lineage>
        <taxon>Bacteria</taxon>
        <taxon>Bacillati</taxon>
        <taxon>Bacillota</taxon>
        <taxon>Clostridia</taxon>
        <taxon>Lachnospirales</taxon>
        <taxon>Lachnospiraceae</taxon>
        <taxon>Agathobacter</taxon>
    </lineage>
</organism>
<dbReference type="AlphaFoldDB" id="A0A7X2SNT9"/>
<name>A0A7X2SNT9_9FIRM</name>
<evidence type="ECO:0000259" key="1">
    <source>
        <dbReference type="Pfam" id="PF09509"/>
    </source>
</evidence>